<evidence type="ECO:0000256" key="5">
    <source>
        <dbReference type="SAM" id="MobiDB-lite"/>
    </source>
</evidence>
<dbReference type="InterPro" id="IPR044159">
    <property type="entry name" value="IQM"/>
</dbReference>
<dbReference type="AlphaFoldDB" id="A0AAV8QVL7"/>
<protein>
    <recommendedName>
        <fullName evidence="8">Calmodulin-binding family protein</fullName>
    </recommendedName>
</protein>
<reference evidence="6 7" key="1">
    <citation type="submission" date="2022-12" db="EMBL/GenBank/DDBJ databases">
        <title>Chromosome-scale assembly of the Ensete ventricosum genome.</title>
        <authorList>
            <person name="Dussert Y."/>
            <person name="Stocks J."/>
            <person name="Wendawek A."/>
            <person name="Woldeyes F."/>
            <person name="Nichols R.A."/>
            <person name="Borrell J.S."/>
        </authorList>
    </citation>
    <scope>NUCLEOTIDE SEQUENCE [LARGE SCALE GENOMIC DNA]</scope>
    <source>
        <strain evidence="7">cv. Maze</strain>
        <tissue evidence="6">Seeds</tissue>
    </source>
</reference>
<evidence type="ECO:0000313" key="6">
    <source>
        <dbReference type="EMBL" id="KAJ8485956.1"/>
    </source>
</evidence>
<dbReference type="Proteomes" id="UP001222027">
    <property type="component" value="Unassembled WGS sequence"/>
</dbReference>
<evidence type="ECO:0000256" key="3">
    <source>
        <dbReference type="ARBA" id="ARBA00022490"/>
    </source>
</evidence>
<proteinExistence type="predicted"/>
<comment type="caution">
    <text evidence="6">The sequence shown here is derived from an EMBL/GenBank/DDBJ whole genome shotgun (WGS) entry which is preliminary data.</text>
</comment>
<evidence type="ECO:0000256" key="2">
    <source>
        <dbReference type="ARBA" id="ARBA00004496"/>
    </source>
</evidence>
<keyword evidence="7" id="KW-1185">Reference proteome</keyword>
<feature type="compositionally biased region" description="Basic and acidic residues" evidence="5">
    <location>
        <begin position="518"/>
        <end position="527"/>
    </location>
</feature>
<name>A0AAV8QVL7_ENSVE</name>
<dbReference type="PANTHER" id="PTHR31250:SF27">
    <property type="entry name" value="IQ DOMAIN-CONTAINING PROTEIN IQM5"/>
    <property type="match status" value="1"/>
</dbReference>
<evidence type="ECO:0000256" key="4">
    <source>
        <dbReference type="ARBA" id="ARBA00023242"/>
    </source>
</evidence>
<evidence type="ECO:0000256" key="1">
    <source>
        <dbReference type="ARBA" id="ARBA00004123"/>
    </source>
</evidence>
<comment type="subcellular location">
    <subcellularLocation>
        <location evidence="2">Cytoplasm</location>
    </subcellularLocation>
    <subcellularLocation>
        <location evidence="1">Nucleus</location>
    </subcellularLocation>
</comment>
<feature type="region of interest" description="Disordered" evidence="5">
    <location>
        <begin position="469"/>
        <end position="488"/>
    </location>
</feature>
<organism evidence="6 7">
    <name type="scientific">Ensete ventricosum</name>
    <name type="common">Abyssinian banana</name>
    <name type="synonym">Musa ensete</name>
    <dbReference type="NCBI Taxonomy" id="4639"/>
    <lineage>
        <taxon>Eukaryota</taxon>
        <taxon>Viridiplantae</taxon>
        <taxon>Streptophyta</taxon>
        <taxon>Embryophyta</taxon>
        <taxon>Tracheophyta</taxon>
        <taxon>Spermatophyta</taxon>
        <taxon>Magnoliopsida</taxon>
        <taxon>Liliopsida</taxon>
        <taxon>Zingiberales</taxon>
        <taxon>Musaceae</taxon>
        <taxon>Ensete</taxon>
    </lineage>
</organism>
<accession>A0AAV8QVL7</accession>
<dbReference type="GO" id="GO:0005634">
    <property type="term" value="C:nucleus"/>
    <property type="evidence" value="ECO:0007669"/>
    <property type="project" value="UniProtKB-SubCell"/>
</dbReference>
<feature type="region of interest" description="Disordered" evidence="5">
    <location>
        <begin position="503"/>
        <end position="527"/>
    </location>
</feature>
<gene>
    <name evidence="6" type="ORF">OPV22_018441</name>
</gene>
<evidence type="ECO:0008006" key="8">
    <source>
        <dbReference type="Google" id="ProtNLM"/>
    </source>
</evidence>
<dbReference type="EMBL" id="JAQQAF010000005">
    <property type="protein sequence ID" value="KAJ8485956.1"/>
    <property type="molecule type" value="Genomic_DNA"/>
</dbReference>
<sequence>MGLSLSLLSWAWIECRRSKIFGSPETADVLVRSISFGDQKDVKMTLRSLSFKRSDSSKKMVSKATDNTAMEKSLSFKGWERETTLSFKNETAQGSFKSPMKITVPQCPYEFSSPRPLSELDAAATKLQKVYKSYRTRRNLADCAVVVEELWWKALDFASLEHSSVSFFKVEKPETAVSRWARARTRAAKVGKGLSKDEKAQKLALQHWLEAIDPRHRYGHNLHYYYDVWFESESTQPFFYWLDVGDGREMNLEKCPRSKLQSQCIEYLGPKEREAYEVIVKNGKLLYKQTEMPVCTKEGSKWIFVLSTSRELYVGEKKKGTFQHSSFLAGGAITAAGRLVAAEGALEAIWPYSGHYLPTEENFREFIIFLQDNNVDLSNVKKCSVDDDEHPSSLRKRANDVEAKAEEVGKAKAVETVGDSAEHDKAVASQFGQRLPCKWTTAAGARIGCVRDYPVDLQTKALEQVNLSPRVTPAPGGHRVPIPSPRPSPKVRLSPRLHYMGIPSPTVSLTLPEHRRRLHDDAGTADR</sequence>
<keyword evidence="3" id="KW-0963">Cytoplasm</keyword>
<keyword evidence="4" id="KW-0539">Nucleus</keyword>
<evidence type="ECO:0000313" key="7">
    <source>
        <dbReference type="Proteomes" id="UP001222027"/>
    </source>
</evidence>
<dbReference type="GO" id="GO:0005737">
    <property type="term" value="C:cytoplasm"/>
    <property type="evidence" value="ECO:0007669"/>
    <property type="project" value="UniProtKB-SubCell"/>
</dbReference>
<dbReference type="PANTHER" id="PTHR31250">
    <property type="entry name" value="IQ DOMAIN-CONTAINING PROTEIN IQM3"/>
    <property type="match status" value="1"/>
</dbReference>